<comment type="catalytic activity">
    <reaction evidence="1">
        <text>RNA(n) + a ribonucleoside 5'-triphosphate = RNA(n+1) + diphosphate</text>
        <dbReference type="Rhea" id="RHEA:21248"/>
        <dbReference type="Rhea" id="RHEA-COMP:14527"/>
        <dbReference type="Rhea" id="RHEA-COMP:17342"/>
        <dbReference type="ChEBI" id="CHEBI:33019"/>
        <dbReference type="ChEBI" id="CHEBI:61557"/>
        <dbReference type="ChEBI" id="CHEBI:140395"/>
        <dbReference type="EC" id="2.7.7.48"/>
    </reaction>
</comment>
<organism evidence="3 4">
    <name type="scientific">Rhizophagus irregularis</name>
    <dbReference type="NCBI Taxonomy" id="588596"/>
    <lineage>
        <taxon>Eukaryota</taxon>
        <taxon>Fungi</taxon>
        <taxon>Fungi incertae sedis</taxon>
        <taxon>Mucoromycota</taxon>
        <taxon>Glomeromycotina</taxon>
        <taxon>Glomeromycetes</taxon>
        <taxon>Glomerales</taxon>
        <taxon>Glomeraceae</taxon>
        <taxon>Rhizophagus</taxon>
    </lineage>
</organism>
<feature type="domain" description="RDRP core" evidence="2">
    <location>
        <begin position="1"/>
        <end position="83"/>
    </location>
</feature>
<gene>
    <name evidence="3" type="ORF">RhiirA4_190692</name>
</gene>
<keyword evidence="1" id="KW-0696">RNA-directed RNA polymerase</keyword>
<evidence type="ECO:0000313" key="3">
    <source>
        <dbReference type="EMBL" id="PKY46558.1"/>
    </source>
</evidence>
<evidence type="ECO:0000313" key="4">
    <source>
        <dbReference type="Proteomes" id="UP000234323"/>
    </source>
</evidence>
<keyword evidence="1" id="KW-0808">Transferase</keyword>
<proteinExistence type="inferred from homology"/>
<dbReference type="GO" id="GO:0031380">
    <property type="term" value="C:nuclear RNA-directed RNA polymerase complex"/>
    <property type="evidence" value="ECO:0007669"/>
    <property type="project" value="TreeGrafter"/>
</dbReference>
<dbReference type="EMBL" id="LLXI01000462">
    <property type="protein sequence ID" value="PKY46558.1"/>
    <property type="molecule type" value="Genomic_DNA"/>
</dbReference>
<dbReference type="Pfam" id="PF05183">
    <property type="entry name" value="RdRP"/>
    <property type="match status" value="1"/>
</dbReference>
<keyword evidence="1" id="KW-0694">RNA-binding</keyword>
<dbReference type="GO" id="GO:0030422">
    <property type="term" value="P:siRNA processing"/>
    <property type="evidence" value="ECO:0007669"/>
    <property type="project" value="TreeGrafter"/>
</dbReference>
<dbReference type="Proteomes" id="UP000234323">
    <property type="component" value="Unassembled WGS sequence"/>
</dbReference>
<dbReference type="GO" id="GO:0003723">
    <property type="term" value="F:RNA binding"/>
    <property type="evidence" value="ECO:0007669"/>
    <property type="project" value="UniProtKB-KW"/>
</dbReference>
<keyword evidence="1" id="KW-0548">Nucleotidyltransferase</keyword>
<evidence type="ECO:0000259" key="2">
    <source>
        <dbReference type="Pfam" id="PF05183"/>
    </source>
</evidence>
<dbReference type="PANTHER" id="PTHR23079:SF55">
    <property type="entry name" value="RNA-DIRECTED RNA POLYMERASE"/>
    <property type="match status" value="1"/>
</dbReference>
<name>A0A2I1GIV5_9GLOM</name>
<accession>A0A2I1GIV5</accession>
<protein>
    <recommendedName>
        <fullName evidence="1">RNA-dependent RNA polymerase</fullName>
        <ecNumber evidence="1">2.7.7.48</ecNumber>
    </recommendedName>
</protein>
<dbReference type="AlphaFoldDB" id="A0A2I1GIV5"/>
<keyword evidence="4" id="KW-1185">Reference proteome</keyword>
<dbReference type="EC" id="2.7.7.48" evidence="1"/>
<comment type="similarity">
    <text evidence="1">Belongs to the RdRP family.</text>
</comment>
<dbReference type="VEuPathDB" id="FungiDB:RhiirFUN_022320"/>
<evidence type="ECO:0000256" key="1">
    <source>
        <dbReference type="RuleBase" id="RU363098"/>
    </source>
</evidence>
<sequence length="89" mass="10354">METSNRVIRYFHDKKDHFLRVQFVDEALSKVGSSSSNSDTSNDALYNGVYRALRDGITIGDRHYEFLAFSASRLRDHSCWFFSLWLEIG</sequence>
<reference evidence="3 4" key="1">
    <citation type="submission" date="2015-10" db="EMBL/GenBank/DDBJ databases">
        <title>Genome analyses suggest a sexual origin of heterokaryosis in a supposedly ancient asexual fungus.</title>
        <authorList>
            <person name="Ropars J."/>
            <person name="Sedzielewska K."/>
            <person name="Noel J."/>
            <person name="Charron P."/>
            <person name="Farinelli L."/>
            <person name="Marton T."/>
            <person name="Kruger M."/>
            <person name="Pelin A."/>
            <person name="Brachmann A."/>
            <person name="Corradi N."/>
        </authorList>
    </citation>
    <scope>NUCLEOTIDE SEQUENCE [LARGE SCALE GENOMIC DNA]</scope>
    <source>
        <strain evidence="3 4">A4</strain>
    </source>
</reference>
<dbReference type="InterPro" id="IPR057596">
    <property type="entry name" value="RDRP_core"/>
</dbReference>
<dbReference type="InterPro" id="IPR007855">
    <property type="entry name" value="RDRP"/>
</dbReference>
<dbReference type="PANTHER" id="PTHR23079">
    <property type="entry name" value="RNA-DEPENDENT RNA POLYMERASE"/>
    <property type="match status" value="1"/>
</dbReference>
<dbReference type="GO" id="GO:0003968">
    <property type="term" value="F:RNA-directed RNA polymerase activity"/>
    <property type="evidence" value="ECO:0007669"/>
    <property type="project" value="UniProtKB-KW"/>
</dbReference>
<comment type="caution">
    <text evidence="3">The sequence shown here is derived from an EMBL/GenBank/DDBJ whole genome shotgun (WGS) entry which is preliminary data.</text>
</comment>